<comment type="caution">
    <text evidence="2">The sequence shown here is derived from an EMBL/GenBank/DDBJ whole genome shotgun (WGS) entry which is preliminary data.</text>
</comment>
<evidence type="ECO:0000256" key="1">
    <source>
        <dbReference type="SAM" id="MobiDB-lite"/>
    </source>
</evidence>
<accession>A0AAE1BPE2</accession>
<keyword evidence="3" id="KW-1185">Reference proteome</keyword>
<name>A0AAE1BPE2_PETCI</name>
<reference evidence="2" key="1">
    <citation type="submission" date="2023-10" db="EMBL/GenBank/DDBJ databases">
        <title>Genome assemblies of two species of porcelain crab, Petrolisthes cinctipes and Petrolisthes manimaculis (Anomura: Porcellanidae).</title>
        <authorList>
            <person name="Angst P."/>
        </authorList>
    </citation>
    <scope>NUCLEOTIDE SEQUENCE</scope>
    <source>
        <strain evidence="2">PB745_01</strain>
        <tissue evidence="2">Gill</tissue>
    </source>
</reference>
<sequence>MYEKPVQVSRCTGRTAATLGATLEDVEAGGSSTSADVEAGNTAVEEAAGEGETASEEEDEAEETIAGEGEAASEETCAEQADVEGLVAPPLSRMAGHHYQDIRPRSMAEEHKLHTKQSKDIEEKKSPRPGEEETLGKVCGCIKSLYPPRDHWEQHQGTK</sequence>
<proteinExistence type="predicted"/>
<evidence type="ECO:0000313" key="3">
    <source>
        <dbReference type="Proteomes" id="UP001286313"/>
    </source>
</evidence>
<feature type="compositionally biased region" description="Basic and acidic residues" evidence="1">
    <location>
        <begin position="98"/>
        <end position="135"/>
    </location>
</feature>
<feature type="compositionally biased region" description="Acidic residues" evidence="1">
    <location>
        <begin position="47"/>
        <end position="77"/>
    </location>
</feature>
<protein>
    <submittedName>
        <fullName evidence="2">Uncharacterized protein</fullName>
    </submittedName>
</protein>
<organism evidence="2 3">
    <name type="scientific">Petrolisthes cinctipes</name>
    <name type="common">Flat porcelain crab</name>
    <dbReference type="NCBI Taxonomy" id="88211"/>
    <lineage>
        <taxon>Eukaryota</taxon>
        <taxon>Metazoa</taxon>
        <taxon>Ecdysozoa</taxon>
        <taxon>Arthropoda</taxon>
        <taxon>Crustacea</taxon>
        <taxon>Multicrustacea</taxon>
        <taxon>Malacostraca</taxon>
        <taxon>Eumalacostraca</taxon>
        <taxon>Eucarida</taxon>
        <taxon>Decapoda</taxon>
        <taxon>Pleocyemata</taxon>
        <taxon>Anomura</taxon>
        <taxon>Galatheoidea</taxon>
        <taxon>Porcellanidae</taxon>
        <taxon>Petrolisthes</taxon>
    </lineage>
</organism>
<dbReference type="AlphaFoldDB" id="A0AAE1BPE2"/>
<gene>
    <name evidence="2" type="ORF">Pcinc_038978</name>
</gene>
<feature type="region of interest" description="Disordered" evidence="1">
    <location>
        <begin position="25"/>
        <end position="137"/>
    </location>
</feature>
<evidence type="ECO:0000313" key="2">
    <source>
        <dbReference type="EMBL" id="KAK3854551.1"/>
    </source>
</evidence>
<dbReference type="EMBL" id="JAWQEG010006533">
    <property type="protein sequence ID" value="KAK3854551.1"/>
    <property type="molecule type" value="Genomic_DNA"/>
</dbReference>
<dbReference type="Proteomes" id="UP001286313">
    <property type="component" value="Unassembled WGS sequence"/>
</dbReference>